<sequence length="229" mass="26110">MKRAFDLNQTKKMSPEEPVLFYEARGNLRILIDFIWKEMNEFASVWYNPGKIYHIFAILNRYSSDLRLNDDIYLDYIKLIEAKTWIHRVIHEEDIHLFMMTYYYNSSSMVVRTSEERQSIGVPSSPFQNLSVPLNTLATFPIPDLLKPGADRPTEPFQLPDLVKPPTKSSSEPSAGPFIDPGANFSPEPFIDPGTDSSAEPFIDPGIDSSTEPSTNHSTESSAESSYYW</sequence>
<evidence type="ECO:0000313" key="2">
    <source>
        <dbReference type="EMBL" id="KAL0123811.1"/>
    </source>
</evidence>
<name>A0AAW2GCJ9_9HYME</name>
<reference evidence="2 3" key="1">
    <citation type="submission" date="2023-03" db="EMBL/GenBank/DDBJ databases">
        <title>High recombination rates correlate with genetic variation in Cardiocondyla obscurior ants.</title>
        <authorList>
            <person name="Errbii M."/>
        </authorList>
    </citation>
    <scope>NUCLEOTIDE SEQUENCE [LARGE SCALE GENOMIC DNA]</scope>
    <source>
        <strain evidence="2">Alpha-2009</strain>
        <tissue evidence="2">Whole body</tissue>
    </source>
</reference>
<gene>
    <name evidence="2" type="ORF">PUN28_005972</name>
</gene>
<keyword evidence="3" id="KW-1185">Reference proteome</keyword>
<feature type="region of interest" description="Disordered" evidence="1">
    <location>
        <begin position="150"/>
        <end position="229"/>
    </location>
</feature>
<organism evidence="2 3">
    <name type="scientific">Cardiocondyla obscurior</name>
    <dbReference type="NCBI Taxonomy" id="286306"/>
    <lineage>
        <taxon>Eukaryota</taxon>
        <taxon>Metazoa</taxon>
        <taxon>Ecdysozoa</taxon>
        <taxon>Arthropoda</taxon>
        <taxon>Hexapoda</taxon>
        <taxon>Insecta</taxon>
        <taxon>Pterygota</taxon>
        <taxon>Neoptera</taxon>
        <taxon>Endopterygota</taxon>
        <taxon>Hymenoptera</taxon>
        <taxon>Apocrita</taxon>
        <taxon>Aculeata</taxon>
        <taxon>Formicoidea</taxon>
        <taxon>Formicidae</taxon>
        <taxon>Myrmicinae</taxon>
        <taxon>Cardiocondyla</taxon>
    </lineage>
</organism>
<comment type="caution">
    <text evidence="2">The sequence shown here is derived from an EMBL/GenBank/DDBJ whole genome shotgun (WGS) entry which is preliminary data.</text>
</comment>
<feature type="compositionally biased region" description="Polar residues" evidence="1">
    <location>
        <begin position="208"/>
        <end position="229"/>
    </location>
</feature>
<proteinExistence type="predicted"/>
<dbReference type="EMBL" id="JADYXP020000005">
    <property type="protein sequence ID" value="KAL0123811.1"/>
    <property type="molecule type" value="Genomic_DNA"/>
</dbReference>
<evidence type="ECO:0000256" key="1">
    <source>
        <dbReference type="SAM" id="MobiDB-lite"/>
    </source>
</evidence>
<accession>A0AAW2GCJ9</accession>
<evidence type="ECO:0000313" key="3">
    <source>
        <dbReference type="Proteomes" id="UP001430953"/>
    </source>
</evidence>
<dbReference type="Proteomes" id="UP001430953">
    <property type="component" value="Unassembled WGS sequence"/>
</dbReference>
<dbReference type="AlphaFoldDB" id="A0AAW2GCJ9"/>
<protein>
    <submittedName>
        <fullName evidence="2">Uncharacterized protein</fullName>
    </submittedName>
</protein>